<dbReference type="HOGENOM" id="CLU_599634_0_0_6"/>
<dbReference type="InParanoid" id="G9EQ27"/>
<feature type="compositionally biased region" description="Polar residues" evidence="1">
    <location>
        <begin position="436"/>
        <end position="447"/>
    </location>
</feature>
<dbReference type="AlphaFoldDB" id="G9EQ27"/>
<dbReference type="InterPro" id="IPR044887">
    <property type="entry name" value="SoDot-IcmSS_sf"/>
</dbReference>
<dbReference type="Proteomes" id="UP000002770">
    <property type="component" value="Unassembled WGS sequence"/>
</dbReference>
<feature type="compositionally biased region" description="Basic and acidic residues" evidence="1">
    <location>
        <begin position="421"/>
        <end position="434"/>
    </location>
</feature>
<dbReference type="EMBL" id="JH413828">
    <property type="protein sequence ID" value="EHL30602.1"/>
    <property type="molecule type" value="Genomic_DNA"/>
</dbReference>
<evidence type="ECO:0008006" key="4">
    <source>
        <dbReference type="Google" id="ProtNLM"/>
    </source>
</evidence>
<dbReference type="eggNOG" id="COG3058">
    <property type="taxonomic scope" value="Bacteria"/>
</dbReference>
<organism evidence="2 3">
    <name type="scientific">Legionella drancourtii LLAP12</name>
    <dbReference type="NCBI Taxonomy" id="658187"/>
    <lineage>
        <taxon>Bacteria</taxon>
        <taxon>Pseudomonadati</taxon>
        <taxon>Pseudomonadota</taxon>
        <taxon>Gammaproteobacteria</taxon>
        <taxon>Legionellales</taxon>
        <taxon>Legionellaceae</taxon>
        <taxon>Legionella</taxon>
    </lineage>
</organism>
<dbReference type="OrthoDB" id="5649158at2"/>
<keyword evidence="3" id="KW-1185">Reference proteome</keyword>
<protein>
    <recommendedName>
        <fullName evidence="4">Substrate of the Dot/Icm secretion system</fullName>
    </recommendedName>
</protein>
<gene>
    <name evidence="2" type="ORF">LDG_7371</name>
</gene>
<evidence type="ECO:0000313" key="2">
    <source>
        <dbReference type="EMBL" id="EHL30602.1"/>
    </source>
</evidence>
<accession>G9EQ27</accession>
<proteinExistence type="predicted"/>
<feature type="region of interest" description="Disordered" evidence="1">
    <location>
        <begin position="421"/>
        <end position="447"/>
    </location>
</feature>
<evidence type="ECO:0000313" key="3">
    <source>
        <dbReference type="Proteomes" id="UP000002770"/>
    </source>
</evidence>
<evidence type="ECO:0000256" key="1">
    <source>
        <dbReference type="SAM" id="MobiDB-lite"/>
    </source>
</evidence>
<dbReference type="RefSeq" id="WP_006871282.1">
    <property type="nucleotide sequence ID" value="NZ_JH413828.1"/>
</dbReference>
<sequence>MTFKLKEFIELKAHLDRTVDIMLKHNKKDTIDELHEPRRSELLMLVTALNDIIAQINEKSAKVNSSASGKKAASSIQNDYLLAYHGIMLVARRHATDLSGKLASRLADAVGIDEPKDKPTVQDFASAHVAANIYMQRALFANGDSRNGIKKDHIFSAIALEKLKELLEKSYTLEKEAQIEVIKALAVTEKSPTVRPYSKQTPETALAVFPNWAKLTEALDTLIADELADKNVATIKKLDPVRAAQLNFLETLCKQLKTTNIDEKEKIAVLAGAMHLVHQQIKLEYTYNSLVYNELGKLLHIETAIPQDVEALLHAANQYIRYATIAQIPNEQHGVGKAIRAKHPFASIDNFDLKTVLNLFQQMISDKRVAASKLIFEELKQAAEAEKALAKDPQASSKSWMPSLSSLNGIFSGGAKKDKTVAVAHESVDQERVPQEQATSSNTNIGL</sequence>
<dbReference type="Pfam" id="PF16848">
    <property type="entry name" value="SoDot-IcmSS"/>
    <property type="match status" value="2"/>
</dbReference>
<dbReference type="Gene3D" id="1.20.1440.330">
    <property type="match status" value="2"/>
</dbReference>
<reference evidence="2 3" key="1">
    <citation type="journal article" date="2011" name="BMC Genomics">
        <title>Insight into cross-talk between intra-amoebal pathogens.</title>
        <authorList>
            <person name="Gimenez G."/>
            <person name="Bertelli C."/>
            <person name="Moliner C."/>
            <person name="Robert C."/>
            <person name="Raoult D."/>
            <person name="Fournier P.E."/>
            <person name="Greub G."/>
        </authorList>
    </citation>
    <scope>NUCLEOTIDE SEQUENCE [LARGE SCALE GENOMIC DNA]</scope>
    <source>
        <strain evidence="2 3">LLAP12</strain>
    </source>
</reference>
<name>G9EQ27_9GAMM</name>
<dbReference type="InterPro" id="IPR031758">
    <property type="entry name" value="SoDot-IcmSS"/>
</dbReference>